<proteinExistence type="predicted"/>
<dbReference type="AlphaFoldDB" id="A0A813IRX9"/>
<sequence length="237" mass="26942">MTTVMMDIADIRFTQEHVFDSFNANSEKAGNVMDLIDAILRGEKVPADLPLIRVAARRGHYWCIDNRRCFVYKHCQLGKIPVEVFEWKDNREFELKYRNGFPFRQQTGNGQRAGLIQRTEIPFPRSPVAENALSTFVHLMGPEEQERHEAAIATLRKRREVEAASGTRNSGAEAVMVLLGQKRTSKEAKGEEPLPKTKKKKRKVQQDGEKASETTPPAKRKKKKAATCLSLGLLFYL</sequence>
<gene>
    <name evidence="2" type="ORF">PGLA2088_LOCUS12346</name>
</gene>
<name>A0A813IRX9_POLGL</name>
<comment type="caution">
    <text evidence="2">The sequence shown here is derived from an EMBL/GenBank/DDBJ whole genome shotgun (WGS) entry which is preliminary data.</text>
</comment>
<feature type="compositionally biased region" description="Basic and acidic residues" evidence="1">
    <location>
        <begin position="184"/>
        <end position="195"/>
    </location>
</feature>
<dbReference type="EMBL" id="CAJNNW010014539">
    <property type="protein sequence ID" value="CAE8656726.1"/>
    <property type="molecule type" value="Genomic_DNA"/>
</dbReference>
<accession>A0A813IRX9</accession>
<feature type="region of interest" description="Disordered" evidence="1">
    <location>
        <begin position="179"/>
        <end position="224"/>
    </location>
</feature>
<dbReference type="Proteomes" id="UP000626109">
    <property type="component" value="Unassembled WGS sequence"/>
</dbReference>
<organism evidence="2 3">
    <name type="scientific">Polarella glacialis</name>
    <name type="common">Dinoflagellate</name>
    <dbReference type="NCBI Taxonomy" id="89957"/>
    <lineage>
        <taxon>Eukaryota</taxon>
        <taxon>Sar</taxon>
        <taxon>Alveolata</taxon>
        <taxon>Dinophyceae</taxon>
        <taxon>Suessiales</taxon>
        <taxon>Suessiaceae</taxon>
        <taxon>Polarella</taxon>
    </lineage>
</organism>
<evidence type="ECO:0000256" key="1">
    <source>
        <dbReference type="SAM" id="MobiDB-lite"/>
    </source>
</evidence>
<evidence type="ECO:0000313" key="3">
    <source>
        <dbReference type="Proteomes" id="UP000626109"/>
    </source>
</evidence>
<protein>
    <submittedName>
        <fullName evidence="2">Uncharacterized protein</fullName>
    </submittedName>
</protein>
<evidence type="ECO:0000313" key="2">
    <source>
        <dbReference type="EMBL" id="CAE8656726.1"/>
    </source>
</evidence>
<reference evidence="2" key="1">
    <citation type="submission" date="2021-02" db="EMBL/GenBank/DDBJ databases">
        <authorList>
            <person name="Dougan E. K."/>
            <person name="Rhodes N."/>
            <person name="Thang M."/>
            <person name="Chan C."/>
        </authorList>
    </citation>
    <scope>NUCLEOTIDE SEQUENCE</scope>
</reference>